<evidence type="ECO:0008006" key="4">
    <source>
        <dbReference type="Google" id="ProtNLM"/>
    </source>
</evidence>
<feature type="compositionally biased region" description="Acidic residues" evidence="1">
    <location>
        <begin position="211"/>
        <end position="220"/>
    </location>
</feature>
<evidence type="ECO:0000313" key="3">
    <source>
        <dbReference type="Proteomes" id="UP000277580"/>
    </source>
</evidence>
<organism evidence="2 3">
    <name type="scientific">Morchella conica CCBAS932</name>
    <dbReference type="NCBI Taxonomy" id="1392247"/>
    <lineage>
        <taxon>Eukaryota</taxon>
        <taxon>Fungi</taxon>
        <taxon>Dikarya</taxon>
        <taxon>Ascomycota</taxon>
        <taxon>Pezizomycotina</taxon>
        <taxon>Pezizomycetes</taxon>
        <taxon>Pezizales</taxon>
        <taxon>Morchellaceae</taxon>
        <taxon>Morchella</taxon>
    </lineage>
</organism>
<evidence type="ECO:0000256" key="1">
    <source>
        <dbReference type="SAM" id="MobiDB-lite"/>
    </source>
</evidence>
<keyword evidence="3" id="KW-1185">Reference proteome</keyword>
<protein>
    <recommendedName>
        <fullName evidence="4">Fungal N-terminal domain-containing protein</fullName>
    </recommendedName>
</protein>
<dbReference type="EMBL" id="ML119169">
    <property type="protein sequence ID" value="RPB08070.1"/>
    <property type="molecule type" value="Genomic_DNA"/>
</dbReference>
<reference evidence="2 3" key="1">
    <citation type="journal article" date="2018" name="Nat. Ecol. Evol.">
        <title>Pezizomycetes genomes reveal the molecular basis of ectomycorrhizal truffle lifestyle.</title>
        <authorList>
            <person name="Murat C."/>
            <person name="Payen T."/>
            <person name="Noel B."/>
            <person name="Kuo A."/>
            <person name="Morin E."/>
            <person name="Chen J."/>
            <person name="Kohler A."/>
            <person name="Krizsan K."/>
            <person name="Balestrini R."/>
            <person name="Da Silva C."/>
            <person name="Montanini B."/>
            <person name="Hainaut M."/>
            <person name="Levati E."/>
            <person name="Barry K.W."/>
            <person name="Belfiori B."/>
            <person name="Cichocki N."/>
            <person name="Clum A."/>
            <person name="Dockter R.B."/>
            <person name="Fauchery L."/>
            <person name="Guy J."/>
            <person name="Iotti M."/>
            <person name="Le Tacon F."/>
            <person name="Lindquist E.A."/>
            <person name="Lipzen A."/>
            <person name="Malagnac F."/>
            <person name="Mello A."/>
            <person name="Molinier V."/>
            <person name="Miyauchi S."/>
            <person name="Poulain J."/>
            <person name="Riccioni C."/>
            <person name="Rubini A."/>
            <person name="Sitrit Y."/>
            <person name="Splivallo R."/>
            <person name="Traeger S."/>
            <person name="Wang M."/>
            <person name="Zifcakova L."/>
            <person name="Wipf D."/>
            <person name="Zambonelli A."/>
            <person name="Paolocci F."/>
            <person name="Nowrousian M."/>
            <person name="Ottonello S."/>
            <person name="Baldrian P."/>
            <person name="Spatafora J.W."/>
            <person name="Henrissat B."/>
            <person name="Nagy L.G."/>
            <person name="Aury J.M."/>
            <person name="Wincker P."/>
            <person name="Grigoriev I.V."/>
            <person name="Bonfante P."/>
            <person name="Martin F.M."/>
        </authorList>
    </citation>
    <scope>NUCLEOTIDE SEQUENCE [LARGE SCALE GENOMIC DNA]</scope>
    <source>
        <strain evidence="2 3">CCBAS932</strain>
    </source>
</reference>
<dbReference type="STRING" id="1392247.A0A3N4KC59"/>
<dbReference type="Proteomes" id="UP000277580">
    <property type="component" value="Unassembled WGS sequence"/>
</dbReference>
<feature type="region of interest" description="Disordered" evidence="1">
    <location>
        <begin position="170"/>
        <end position="220"/>
    </location>
</feature>
<dbReference type="InParanoid" id="A0A3N4KC59"/>
<evidence type="ECO:0000313" key="2">
    <source>
        <dbReference type="EMBL" id="RPB08070.1"/>
    </source>
</evidence>
<feature type="compositionally biased region" description="Polar residues" evidence="1">
    <location>
        <begin position="177"/>
        <end position="208"/>
    </location>
</feature>
<accession>A0A3N4KC59</accession>
<gene>
    <name evidence="2" type="ORF">P167DRAFT_578647</name>
</gene>
<sequence>MALSCGIPDAIAVIKLAMQLYDNFISIFGNAKRDFALFSRELSSLKSTLEGIRRECGSGGSLMIHSDVEERRGIIADLEEAVSFTKESLTCWNNLLKNFGGRPQNISWKIWWARKYPSLIQCRDRIHVQSKLLEIVMLRIHTSQNFAIISEIKQLGHELRAVVPPLPVISDTEKTTQEPQSPTAESSQGARSRSSTDVQSVAPSSIATTHEEEEGIEATDYPDEVKSILQSVQDRIFQLLLRNRQISCQPQIPENTPPVEFAELFQKSALLSDYKNSPPAAWLRIGTWWLLKSIKLSKLLGSNHSAMHHVNLLKASWILYSQLGMNDAQSPETQEMIESLRPEERTLLENLASAIGHHTKGFRGVSVPSVSSLDPASFAIWERIAHEELDTGSTPEHALDSQRWITIKDEHAGCDNEEVLYRSFVQAQIGCRAMRLLVEDTDYLLVLVVPSGETEPIMVLSNQAGTMNLSCSSFQWANEGSTDDTTNKMVVPFGKRAVPITFKTSDDYKKFTTLAYDYFDAVKEREPSDSETEIYRSVLQDYSKRNVNSSRQSIQPQLILNHDSRYWDIRVHEMNSDQYWQKVRRLVISDCAREKNPKCTSFFLPMSWVYVNVNPLEPLEVTLKWSDCNQKDTFSGTGGNFDHLITYKWVPDSPNHSIRVKFLSENDAIMFSEIILSLNVCKPSKELLGCWSYHDLKYHLYRVRNMKKGTGPEAYKYLVVTKSESVPTMGMEEIWKRSEVYFFGKEINYIIDENYSRIELENLYSPLYLSNHVNMPQDAHGGSSVAYSHTEAKLGGVTFSIDVAAQSTEDLQPQLSHTTLQGERWVVLDRPALDTEKEFLTALSDGWSVILSMKVVCIEYAEPRFLDLMKKLKKIPVYLQVWRKNSTDEAPALERLVARQTTSSSSGDLPWISVEGMIPQDQFTVYKF</sequence>
<proteinExistence type="predicted"/>
<dbReference type="AlphaFoldDB" id="A0A3N4KC59"/>
<name>A0A3N4KC59_9PEZI</name>
<dbReference type="OrthoDB" id="3045089at2759"/>